<reference evidence="2 3" key="1">
    <citation type="submission" date="2019-12" db="EMBL/GenBank/DDBJ databases">
        <authorList>
            <person name="Li M."/>
        </authorList>
    </citation>
    <scope>NUCLEOTIDE SEQUENCE [LARGE SCALE GENOMIC DNA]</scope>
    <source>
        <strain evidence="2 3">GBMRC 2024</strain>
    </source>
</reference>
<name>A0A6L7GD42_9RHOB</name>
<keyword evidence="1" id="KW-1133">Transmembrane helix</keyword>
<evidence type="ECO:0000313" key="2">
    <source>
        <dbReference type="EMBL" id="MXN21216.1"/>
    </source>
</evidence>
<sequence length="66" mass="7311">MKLSELLVVSTFLASLAALALLSFFKPWYGLPGIGLLFVVFALVVLLIRRANRPTSARIAAMRIRH</sequence>
<dbReference type="RefSeq" id="WP_160897325.1">
    <property type="nucleotide sequence ID" value="NZ_WUMU01000059.1"/>
</dbReference>
<keyword evidence="3" id="KW-1185">Reference proteome</keyword>
<protein>
    <submittedName>
        <fullName evidence="2">Uncharacterized protein</fullName>
    </submittedName>
</protein>
<evidence type="ECO:0000313" key="3">
    <source>
        <dbReference type="Proteomes" id="UP000477911"/>
    </source>
</evidence>
<dbReference type="Proteomes" id="UP000477911">
    <property type="component" value="Unassembled WGS sequence"/>
</dbReference>
<gene>
    <name evidence="2" type="ORF">GR170_25680</name>
</gene>
<keyword evidence="1" id="KW-0472">Membrane</keyword>
<dbReference type="AlphaFoldDB" id="A0A6L7GD42"/>
<dbReference type="EMBL" id="WUMU01000059">
    <property type="protein sequence ID" value="MXN21216.1"/>
    <property type="molecule type" value="Genomic_DNA"/>
</dbReference>
<keyword evidence="1" id="KW-0812">Transmembrane</keyword>
<feature type="transmembrane region" description="Helical" evidence="1">
    <location>
        <begin position="30"/>
        <end position="48"/>
    </location>
</feature>
<evidence type="ECO:0000256" key="1">
    <source>
        <dbReference type="SAM" id="Phobius"/>
    </source>
</evidence>
<proteinExistence type="predicted"/>
<organism evidence="2 3">
    <name type="scientific">Pseudooceanicola albus</name>
    <dbReference type="NCBI Taxonomy" id="2692189"/>
    <lineage>
        <taxon>Bacteria</taxon>
        <taxon>Pseudomonadati</taxon>
        <taxon>Pseudomonadota</taxon>
        <taxon>Alphaproteobacteria</taxon>
        <taxon>Rhodobacterales</taxon>
        <taxon>Paracoccaceae</taxon>
        <taxon>Pseudooceanicola</taxon>
    </lineage>
</organism>
<accession>A0A6L7GD42</accession>
<comment type="caution">
    <text evidence="2">The sequence shown here is derived from an EMBL/GenBank/DDBJ whole genome shotgun (WGS) entry which is preliminary data.</text>
</comment>